<dbReference type="EMBL" id="JACXVP010000011">
    <property type="protein sequence ID" value="KAG5574351.1"/>
    <property type="molecule type" value="Genomic_DNA"/>
</dbReference>
<organism evidence="1 2">
    <name type="scientific">Solanum commersonii</name>
    <name type="common">Commerson's wild potato</name>
    <name type="synonym">Commerson's nightshade</name>
    <dbReference type="NCBI Taxonomy" id="4109"/>
    <lineage>
        <taxon>Eukaryota</taxon>
        <taxon>Viridiplantae</taxon>
        <taxon>Streptophyta</taxon>
        <taxon>Embryophyta</taxon>
        <taxon>Tracheophyta</taxon>
        <taxon>Spermatophyta</taxon>
        <taxon>Magnoliopsida</taxon>
        <taxon>eudicotyledons</taxon>
        <taxon>Gunneridae</taxon>
        <taxon>Pentapetalae</taxon>
        <taxon>asterids</taxon>
        <taxon>lamiids</taxon>
        <taxon>Solanales</taxon>
        <taxon>Solanaceae</taxon>
        <taxon>Solanoideae</taxon>
        <taxon>Solaneae</taxon>
        <taxon>Solanum</taxon>
    </lineage>
</organism>
<sequence length="79" mass="8953">MEFRAEEWLPEGFVQRVFEDQNRGLIVPQWAQASESEKKSNHAISGSKPTQILNLLIENSDSATANNMVLVKQPNKQDI</sequence>
<evidence type="ECO:0000313" key="2">
    <source>
        <dbReference type="Proteomes" id="UP000824120"/>
    </source>
</evidence>
<protein>
    <submittedName>
        <fullName evidence="1">Uncharacterized protein</fullName>
    </submittedName>
</protein>
<comment type="caution">
    <text evidence="1">The sequence shown here is derived from an EMBL/GenBank/DDBJ whole genome shotgun (WGS) entry which is preliminary data.</text>
</comment>
<dbReference type="AlphaFoldDB" id="A0A9J5WG65"/>
<evidence type="ECO:0000313" key="1">
    <source>
        <dbReference type="EMBL" id="KAG5574351.1"/>
    </source>
</evidence>
<dbReference type="Proteomes" id="UP000824120">
    <property type="component" value="Chromosome 11"/>
</dbReference>
<proteinExistence type="predicted"/>
<gene>
    <name evidence="1" type="ORF">H5410_054485</name>
</gene>
<reference evidence="1 2" key="1">
    <citation type="submission" date="2020-09" db="EMBL/GenBank/DDBJ databases">
        <title>De no assembly of potato wild relative species, Solanum commersonii.</title>
        <authorList>
            <person name="Cho K."/>
        </authorList>
    </citation>
    <scope>NUCLEOTIDE SEQUENCE [LARGE SCALE GENOMIC DNA]</scope>
    <source>
        <strain evidence="1">LZ3.2</strain>
        <tissue evidence="1">Leaf</tissue>
    </source>
</reference>
<keyword evidence="2" id="KW-1185">Reference proteome</keyword>
<dbReference type="OrthoDB" id="5835829at2759"/>
<accession>A0A9J5WG65</accession>
<name>A0A9J5WG65_SOLCO</name>